<keyword evidence="3" id="KW-1185">Reference proteome</keyword>
<reference evidence="2 3" key="1">
    <citation type="submission" date="2020-08" db="EMBL/GenBank/DDBJ databases">
        <title>Genome public.</title>
        <authorList>
            <person name="Liu C."/>
            <person name="Sun Q."/>
        </authorList>
    </citation>
    <scope>NUCLEOTIDE SEQUENCE [LARGE SCALE GENOMIC DNA]</scope>
    <source>
        <strain evidence="2 3">NSJ-10</strain>
    </source>
</reference>
<evidence type="ECO:0000313" key="3">
    <source>
        <dbReference type="Proteomes" id="UP000615234"/>
    </source>
</evidence>
<evidence type="ECO:0000256" key="1">
    <source>
        <dbReference type="SAM" id="MobiDB-lite"/>
    </source>
</evidence>
<feature type="region of interest" description="Disordered" evidence="1">
    <location>
        <begin position="193"/>
        <end position="242"/>
    </location>
</feature>
<comment type="caution">
    <text evidence="2">The sequence shown here is derived from an EMBL/GenBank/DDBJ whole genome shotgun (WGS) entry which is preliminary data.</text>
</comment>
<dbReference type="AlphaFoldDB" id="A0A8I0AJ09"/>
<gene>
    <name evidence="2" type="ORF">H8S09_05525</name>
</gene>
<protein>
    <recommendedName>
        <fullName evidence="4">ATPase</fullName>
    </recommendedName>
</protein>
<feature type="compositionally biased region" description="Acidic residues" evidence="1">
    <location>
        <begin position="202"/>
        <end position="213"/>
    </location>
</feature>
<dbReference type="Proteomes" id="UP000615234">
    <property type="component" value="Unassembled WGS sequence"/>
</dbReference>
<dbReference type="EMBL" id="JACOOX010000003">
    <property type="protein sequence ID" value="MBC5662357.1"/>
    <property type="molecule type" value="Genomic_DNA"/>
</dbReference>
<evidence type="ECO:0008006" key="4">
    <source>
        <dbReference type="Google" id="ProtNLM"/>
    </source>
</evidence>
<proteinExistence type="predicted"/>
<name>A0A8I0AJ09_9FIRM</name>
<accession>A0A8I0AJ09</accession>
<organism evidence="2 3">
    <name type="scientific">Coprococcus hominis</name>
    <name type="common">ex Liu et al. 2022</name>
    <dbReference type="NCBI Taxonomy" id="2763039"/>
    <lineage>
        <taxon>Bacteria</taxon>
        <taxon>Bacillati</taxon>
        <taxon>Bacillota</taxon>
        <taxon>Clostridia</taxon>
        <taxon>Lachnospirales</taxon>
        <taxon>Lachnospiraceae</taxon>
        <taxon>Coprococcus</taxon>
    </lineage>
</organism>
<feature type="compositionally biased region" description="Acidic residues" evidence="1">
    <location>
        <begin position="224"/>
        <end position="242"/>
    </location>
</feature>
<sequence length="242" mass="27179">MAKKGIEEMISEIEIFIDNCKYKPLSSSMIIVPKDDLEQMLNELKLKLPNEIERCKKIMRNKEAILADARTRADSIITESVAEANKLVDQSQIVELANIRANEILDMARSQADQIVNEANADANEIRLGSMYYTKDKLTEVSNYINATLEAEKANYDNLIQSLQSNLDIVLNNTNEINGDIANMTGAAQQAAAPEEAAQTASEEDNTTVENEQDYNVYGKTEYSNDDEDDEDDDFDDDFLDD</sequence>
<evidence type="ECO:0000313" key="2">
    <source>
        <dbReference type="EMBL" id="MBC5662357.1"/>
    </source>
</evidence>
<dbReference type="RefSeq" id="WP_117822605.1">
    <property type="nucleotide sequence ID" value="NZ_JACOOX010000003.1"/>
</dbReference>